<evidence type="ECO:0000256" key="2">
    <source>
        <dbReference type="ARBA" id="ARBA00010095"/>
    </source>
</evidence>
<dbReference type="PROSITE" id="PS01340">
    <property type="entry name" value="CORNICHON"/>
    <property type="match status" value="1"/>
</dbReference>
<keyword evidence="3 6" id="KW-0812">Transmembrane</keyword>
<feature type="transmembrane region" description="Helical" evidence="6">
    <location>
        <begin position="55"/>
        <end position="77"/>
    </location>
</feature>
<proteinExistence type="inferred from homology"/>
<dbReference type="SMART" id="SM01398">
    <property type="entry name" value="Cornichon"/>
    <property type="match status" value="1"/>
</dbReference>
<evidence type="ECO:0000256" key="1">
    <source>
        <dbReference type="ARBA" id="ARBA00004141"/>
    </source>
</evidence>
<evidence type="ECO:0000313" key="8">
    <source>
        <dbReference type="Proteomes" id="UP000320333"/>
    </source>
</evidence>
<dbReference type="Proteomes" id="UP000320333">
    <property type="component" value="Unassembled WGS sequence"/>
</dbReference>
<protein>
    <recommendedName>
        <fullName evidence="9">Cornichon</fullName>
    </recommendedName>
</protein>
<dbReference type="AlphaFoldDB" id="A0A507FM68"/>
<evidence type="ECO:0000256" key="6">
    <source>
        <dbReference type="SAM" id="Phobius"/>
    </source>
</evidence>
<evidence type="ECO:0000256" key="4">
    <source>
        <dbReference type="ARBA" id="ARBA00022989"/>
    </source>
</evidence>
<evidence type="ECO:0000256" key="5">
    <source>
        <dbReference type="ARBA" id="ARBA00023136"/>
    </source>
</evidence>
<comment type="subcellular location">
    <subcellularLocation>
        <location evidence="1">Membrane</location>
        <topology evidence="1">Multi-pass membrane protein</topology>
    </subcellularLocation>
</comment>
<keyword evidence="5 6" id="KW-0472">Membrane</keyword>
<accession>A0A507FM68</accession>
<evidence type="ECO:0008006" key="9">
    <source>
        <dbReference type="Google" id="ProtNLM"/>
    </source>
</evidence>
<dbReference type="InterPro" id="IPR033466">
    <property type="entry name" value="Cornichon_conserved"/>
</dbReference>
<dbReference type="GO" id="GO:0016020">
    <property type="term" value="C:membrane"/>
    <property type="evidence" value="ECO:0007669"/>
    <property type="project" value="UniProtKB-SubCell"/>
</dbReference>
<sequence length="191" mass="21803">MNGEAWLFLFAVVVAALLLFTMIFFIIMFSDLECDYINPIDLCSKLNQFVIPESVGHALLAVIFLFNGAWISLLLNLPLIGMNVNKIINNRHMYDATEIFRTLPQHKKECFFKLAFYLLSFFFSNHSNIATQVHDRGTSCRRAKGTASYPQLMLPKHTKHYGGLFHMQEVMVDKVEQIPIKTPSILASEAL</sequence>
<reference evidence="7 8" key="1">
    <citation type="journal article" date="2019" name="Sci. Rep.">
        <title>Comparative genomics of chytrid fungi reveal insights into the obligate biotrophic and pathogenic lifestyle of Synchytrium endobioticum.</title>
        <authorList>
            <person name="van de Vossenberg B.T.L.H."/>
            <person name="Warris S."/>
            <person name="Nguyen H.D.T."/>
            <person name="van Gent-Pelzer M.P.E."/>
            <person name="Joly D.L."/>
            <person name="van de Geest H.C."/>
            <person name="Bonants P.J.M."/>
            <person name="Smith D.S."/>
            <person name="Levesque C.A."/>
            <person name="van der Lee T.A.J."/>
        </authorList>
    </citation>
    <scope>NUCLEOTIDE SEQUENCE [LARGE SCALE GENOMIC DNA]</scope>
    <source>
        <strain evidence="7 8">CBS 675.73</strain>
    </source>
</reference>
<dbReference type="GO" id="GO:0016192">
    <property type="term" value="P:vesicle-mediated transport"/>
    <property type="evidence" value="ECO:0007669"/>
    <property type="project" value="InterPro"/>
</dbReference>
<dbReference type="PANTHER" id="PTHR12290">
    <property type="entry name" value="CORNICHON-RELATED"/>
    <property type="match status" value="1"/>
</dbReference>
<keyword evidence="4 6" id="KW-1133">Transmembrane helix</keyword>
<dbReference type="EMBL" id="QEAP01000023">
    <property type="protein sequence ID" value="TPX77353.1"/>
    <property type="molecule type" value="Genomic_DNA"/>
</dbReference>
<evidence type="ECO:0000313" key="7">
    <source>
        <dbReference type="EMBL" id="TPX77353.1"/>
    </source>
</evidence>
<comment type="caution">
    <text evidence="7">The sequence shown here is derived from an EMBL/GenBank/DDBJ whole genome shotgun (WGS) entry which is preliminary data.</text>
</comment>
<gene>
    <name evidence="7" type="ORF">CcCBS67573_g01376</name>
</gene>
<feature type="transmembrane region" description="Helical" evidence="6">
    <location>
        <begin position="7"/>
        <end position="29"/>
    </location>
</feature>
<organism evidence="7 8">
    <name type="scientific">Chytriomyces confervae</name>
    <dbReference type="NCBI Taxonomy" id="246404"/>
    <lineage>
        <taxon>Eukaryota</taxon>
        <taxon>Fungi</taxon>
        <taxon>Fungi incertae sedis</taxon>
        <taxon>Chytridiomycota</taxon>
        <taxon>Chytridiomycota incertae sedis</taxon>
        <taxon>Chytridiomycetes</taxon>
        <taxon>Chytridiales</taxon>
        <taxon>Chytriomycetaceae</taxon>
        <taxon>Chytriomyces</taxon>
    </lineage>
</organism>
<dbReference type="OrthoDB" id="434393at2759"/>
<dbReference type="InterPro" id="IPR003377">
    <property type="entry name" value="Cornichon"/>
</dbReference>
<evidence type="ECO:0000256" key="3">
    <source>
        <dbReference type="ARBA" id="ARBA00022692"/>
    </source>
</evidence>
<name>A0A507FM68_9FUNG</name>
<dbReference type="Pfam" id="PF03311">
    <property type="entry name" value="Cornichon"/>
    <property type="match status" value="1"/>
</dbReference>
<comment type="similarity">
    <text evidence="2">Belongs to the cornichon family.</text>
</comment>
<keyword evidence="8" id="KW-1185">Reference proteome</keyword>
<dbReference type="STRING" id="246404.A0A507FM68"/>